<feature type="signal peptide" evidence="16">
    <location>
        <begin position="1"/>
        <end position="22"/>
    </location>
</feature>
<sequence>MGPHSPVILLGIILTTAILLSAIVKENPKPANETTIRQYRNARHTTSASISPNTTLAKPLFSRKSMGWLKKSIEQIRWSSLFMVVAKAVDQTETIADVFEDLLLLRRPIDPGILYEGCYKVKRPIRHFNLSPGNYDYDSIDPVQCMYHCGQGWNYGYAGVTQGAFCFCASSLPDPVNRVDDSFCSEPCTGDPTEKCGSLNHISVYKTKRSIRDLHLQIQPKEVVQVGANVDFVVSYHSGPEEVVYAFDYGEGAGRMAANNTGMLSKTYQTPGDYIVTVYANEYGGEPDTESKFSRKVTVQTPVEGVNFMCPESAKSGEKISANVTISSGSFPKISVDYGDQYTDSFRVRDVQWFYAGPGVPSHGTQAAGSVAGKAYIMPSSQFQSKGILQGWEVYTASSGSVKMLLLRPGCTGANEYCFKTNDCRTAASCPNPHRTTCSGSDNFCAPRGVCVDATTKMSADCTATVNRYSGSTAPEYSVVEVESITLGGTGPEWHRTTLGEIAIEAGDVIGYIATAGTIATRTADASEQADEIATGVSSAVAGDVFATKTGTLLRHLARGAASRPNVAKFFHVYRVDGIYTLDIEIQNEYINAPVVKANCSILIAEGINVTELIAPEFAATFSDVTFDLAVHSGSNITYTWDFDDGTPEIVTETPYIDHEFLAHGCYNVSVVAENLMDRNENSTIICIEDLIINLALSTNNTSEVNVENTFYLTADSGSDYTCTWDWGDGSLVEASDSFITPITHGPNTHIYTAPTPITQSPYAINVTCMNNISVGSFVLQHRAQLPILGLDLEKYGAETATDFLIGFFITQGTDPTFNLEFAGLAVPTSFDVATLEGTTTPTLRRDVTAVYTVVMTAINDVSQVDRSFNFTVETPVRGMTLVKDIDQELITGDNVTFTVDCLQGSSVEQVWDFKDGSKAFTQIDGLLEDWSGSQTLVHTFKKPGEFNVSVTLSNNINSVTLYSLVIVLSGIDNVTFHNDAPVAFLNREATARFWLDVDGMPPTGAWTVFDFKDGIVTAPVPFEEGLKYTHKFTASGLYNVMAYVYNAIDRENFTIPTWVVEPVSNLNFNVKPFHAPLNVEVSVCVSMDQGQGVTITWDFGDGTEPIEAPRVGMTAYDSDCKVHMYTAIGTYEIVVTASNLLGNTSKIYQILAQEPVLADFGFTSSAPQKHPPGKVDFTLSYPWPGVLPTASTITVDFGDGSDPITFPMPFTEPGPYSYTFDYEYPNDGDFVATCIVSNMASSASIKTSSGAYAEIFGLASVAKYQPLLPIGGPEITPSDSFPLHREVHFHMSHTEGTVVSYTLLTVRQDSGEVACNHTTCIQTSNPVVFKFPKSGTYDVTIRAVNPLFDQSITKTIQVGAAVTGTLISDGRKITLPNEVKAFTISFETIGIDACVGIDFDDGYFEFYGPSIDVCPKIACLVSPSEYSNCMYIRPIEANEKALSVSHVYKKRATYKMTVEGFSLLGDDTANLQFVVSATKCYAPYLDIENRASQFYSPIEILRKKSFTVTGKIQLECDVTLENIKSWQIEEINPITGEKISEVTKVSSLDTVHNTQIAIPARFLPYGLYRFIFRVEISGKDLPKDEVFSTEVDTYYKIVQSPLVGLMTEGGMSLITAGHGKMLTLKPADYSFDPDLDDDEPQTFDRFDWKCRQVDEVYPDVDNPSSPLTEEELEPYLNSSSNSLIDHGGCFRQGPGSIDLDIGEITFITSNMHENETYIFDVTVHKGDRSASASLLIDILPGDSPFVSIRVKDELWRPIQGGIEVQASNRLALVGECQIACSADCQYSWSMFRLGLHNSWLEIEAEELEAYATGLNSREFSISSDLFAAGFALWEDLLEYRVRFTAQEPGGLSGMAYTVLKLNTAPTVGNCSISPQTGYINTEWNISCSGFQDEDGIQHYTFYCRNALINETHLYFGTESKLVGWSIPEGPYFDSYKQDVYVRVTDTKGAVVERYIDTVQVKPMSKSDIKAKVKNILSSDKSNFNEAIAEGDLWEMVREFLPVVSGLNILGREAGEIYTEELDLDLPDTGYGPTFENSETGYEKNSLKGLTKKEIRTKYENGRDQRGQIRTSVITALAGVTKSDLPSIALVASSLVYATSIPSEVSRPAQKMVKEGLIDMVDTMEDLESTSTLEDIYAASNLLIEIAGNTLEAMRYELSSDERGTLADKELAKTTSHYKYEISWKSTRKEINDGLAIDEAVDDLAGETNTIVQGISMEETVDPVFDSIEKIGLLISKKMVADEDKFESVRPYASLSIQKARGKDLANQVRYQGSSYFGLPPWCTMQIATPRNVFPHLGNNVSPNSGTLSITFTDGDNEEIPVKDSPECISINIAMDPVAETPSDYTEGQAREYNEEVANTYNRLNVSTDYAAIFASITTEDDKPIIVYARFKKLPNDTTNEFDFMTELPACKPQSGVDPWLFFLDKDQVNSTKGLWYFLVRPLAPEDRCKYDALNPPPLPKTNATTTTTTTPSLRETNYTMDAFFASCNFRVSGMDHWSGDGCEVLPTSTKAQTSCCCNHLTTFGSGWVVAPNTLDFDFIFSNMDFYTNPSIYIMLIVISAAYILCALWARHADRKDAMTVGVTPMPDNKPGDKYLYEIILCTGLRKNAGTDSKVHFILSGEYDETDVRILGDEKRKILRRGSKDAFLMSVPHSLGPLNYARIWHDNSGKGKFSGWYLNYFIVNDLQTRQKHIFICNRWLAVEEDDGQVDRLLPVASEEQKTQFGHMFPNKAAKNLGDDHLWFSVIARPPSSRFTRLQRVSCCLCLLFTSMLANALFYEKDADGGSGDALSFGPFALTPAQIYIGVISNLVSFPINFLVAWLFRKSRPRRKRKSRIRQAMLRQEEIFRGKGTLPYEGASPATSSTDLKPILEEVSAPSSPIPDAGYTQPLKPASHEPLAITVTTEPAPPADKKKPKFALPWWCRWVGWAVLWLSTLLSMVFVMFYGIQFGDLKTKKWITSMMISLLTSIFLTQPIKVFLLALLMSILFKKSEMDDEDIADDDEEYHGLEDDETWLHPSPNGSPVYDGKSRTKGYNPPDTKKLEEARLERLKELQMYDILRELLVYSFFLWILLVISYGFRDPAAFFYKKSLTDLYVDNGLGGFSNSSNSFEKMRTWDNYFEWCHNTMIPGLRADKWYNGLPPFGQRGFVDDRVSRIMGYATLRQLRTKPDLCKPLDEMSIVTPTCNKPYSIFNEETGDYGIGWSPLQTNATYNNSAPEFIYRTSSEMDSYPFWAYHGFYSGGGYVVELTGEESDMHAKIDELIKNQWIDRHTRAIFLEFTTYNPMVNLFGICNFVAEFIVTGGIDTYYRVDPVNLLGFFSSAMLFQLVCQIIYLVFIIVFIVKEARKLSKSGFKVYVKEAWNWVEVCIIGLSLGGTVIYFYRYVMAKRLTELFAESGGNAYMNFRYVGYWNELLLYMVGWLVFLATVKFIRLLRFNKRMGVLASTLRYAAKSLFMFGIMFMIVFMAYAMFFYLIYFMELINFSNIIFTMETLLQMLVGKFNFSAMQLSSPVLGPLFFFCYVVTVYYILINMFLTILSEAFSAVRADVNKQSNEYEMVDFIFKRFMQWTGFGNILGGQKKKGDKDGEGEKVDFDHQIDQFPETVDRLMNCISKVYFDYEQFEKFYLMASGKSPQNKEAMKVLLKKDGKGALDGGKEPTYGIYNPNAIPDNQKY</sequence>
<feature type="region of interest" description="Disordered" evidence="14">
    <location>
        <begin position="3010"/>
        <end position="3038"/>
    </location>
</feature>
<feature type="transmembrane region" description="Helical" evidence="15">
    <location>
        <begin position="3453"/>
        <end position="3476"/>
    </location>
</feature>
<feature type="transmembrane region" description="Helical" evidence="15">
    <location>
        <begin position="3413"/>
        <end position="3433"/>
    </location>
</feature>
<dbReference type="PROSITE" id="PS50093">
    <property type="entry name" value="PKD"/>
    <property type="match status" value="4"/>
</dbReference>
<feature type="transmembrane region" description="Helical" evidence="15">
    <location>
        <begin position="3315"/>
        <end position="3342"/>
    </location>
</feature>
<dbReference type="SUPFAM" id="SSF49299">
    <property type="entry name" value="PKD domain"/>
    <property type="match status" value="4"/>
</dbReference>
<dbReference type="Pfam" id="PF00801">
    <property type="entry name" value="PKD"/>
    <property type="match status" value="3"/>
</dbReference>
<evidence type="ECO:0000259" key="17">
    <source>
        <dbReference type="PROSITE" id="PS50093"/>
    </source>
</evidence>
<reference evidence="22" key="1">
    <citation type="submission" date="2012-12" db="EMBL/GenBank/DDBJ databases">
        <authorList>
            <person name="Hellsten U."/>
            <person name="Grimwood J."/>
            <person name="Chapman J.A."/>
            <person name="Shapiro H."/>
            <person name="Aerts A."/>
            <person name="Otillar R.P."/>
            <person name="Terry A.Y."/>
            <person name="Boore J.L."/>
            <person name="Simakov O."/>
            <person name="Marletaz F."/>
            <person name="Cho S.-J."/>
            <person name="Edsinger-Gonzales E."/>
            <person name="Havlak P."/>
            <person name="Kuo D.-H."/>
            <person name="Larsson T."/>
            <person name="Lv J."/>
            <person name="Arendt D."/>
            <person name="Savage R."/>
            <person name="Osoegawa K."/>
            <person name="de Jong P."/>
            <person name="Lindberg D.R."/>
            <person name="Seaver E.C."/>
            <person name="Weisblat D.A."/>
            <person name="Putnam N.H."/>
            <person name="Grigoriev I.V."/>
            <person name="Rokhsar D.S."/>
        </authorList>
    </citation>
    <scope>NUCLEOTIDE SEQUENCE</scope>
    <source>
        <strain evidence="22">I ESC-2004</strain>
    </source>
</reference>
<feature type="domain" description="PLAT" evidence="18">
    <location>
        <begin position="2595"/>
        <end position="2714"/>
    </location>
</feature>
<feature type="disulfide bond" evidence="12">
    <location>
        <begin position="3172"/>
        <end position="3185"/>
    </location>
</feature>
<dbReference type="OrthoDB" id="444119at2759"/>
<gene>
    <name evidence="20" type="ORF">CAPTEDRAFT_185815</name>
</gene>
<dbReference type="GO" id="GO:0005509">
    <property type="term" value="F:calcium ion binding"/>
    <property type="evidence" value="ECO:0007669"/>
    <property type="project" value="InterPro"/>
</dbReference>
<proteinExistence type="inferred from homology"/>
<evidence type="ECO:0000256" key="8">
    <source>
        <dbReference type="ARBA" id="ARBA00023069"/>
    </source>
</evidence>
<evidence type="ECO:0000256" key="2">
    <source>
        <dbReference type="ARBA" id="ARBA00004651"/>
    </source>
</evidence>
<dbReference type="SMART" id="SM00089">
    <property type="entry name" value="PKD"/>
    <property type="match status" value="5"/>
</dbReference>
<evidence type="ECO:0000256" key="16">
    <source>
        <dbReference type="SAM" id="SignalP"/>
    </source>
</evidence>
<evidence type="ECO:0000256" key="4">
    <source>
        <dbReference type="ARBA" id="ARBA00022475"/>
    </source>
</evidence>
<dbReference type="HOGENOM" id="CLU_224509_0_0_1"/>
<dbReference type="InterPro" id="IPR042060">
    <property type="entry name" value="PLAT_polycystin1"/>
</dbReference>
<evidence type="ECO:0000256" key="14">
    <source>
        <dbReference type="SAM" id="MobiDB-lite"/>
    </source>
</evidence>
<feature type="domain" description="PKD" evidence="17">
    <location>
        <begin position="633"/>
        <end position="675"/>
    </location>
</feature>
<keyword evidence="9 15" id="KW-0472">Membrane</keyword>
<dbReference type="FunFam" id="1.10.287.70:FF:000086">
    <property type="entry name" value="Polycystic kidney disease 2"/>
    <property type="match status" value="1"/>
</dbReference>
<dbReference type="InterPro" id="IPR000203">
    <property type="entry name" value="GPS"/>
</dbReference>
<dbReference type="Pfam" id="PF02010">
    <property type="entry name" value="REJ"/>
    <property type="match status" value="1"/>
</dbReference>
<dbReference type="PRINTS" id="PR01433">
    <property type="entry name" value="POLYCYSTIN2"/>
</dbReference>
<dbReference type="InterPro" id="IPR000601">
    <property type="entry name" value="PKD_dom"/>
</dbReference>
<dbReference type="Gene3D" id="2.60.60.20">
    <property type="entry name" value="PLAT/LH2 domain"/>
    <property type="match status" value="1"/>
</dbReference>
<keyword evidence="11" id="KW-0966">Cell projection</keyword>
<dbReference type="InterPro" id="IPR036392">
    <property type="entry name" value="PLAT/LH2_dom_sf"/>
</dbReference>
<evidence type="ECO:0000256" key="3">
    <source>
        <dbReference type="ARBA" id="ARBA00007200"/>
    </source>
</evidence>
<dbReference type="Pfam" id="PF20519">
    <property type="entry name" value="Polycystin_dom"/>
    <property type="match status" value="1"/>
</dbReference>
<feature type="domain" description="PKD" evidence="17">
    <location>
        <begin position="1091"/>
        <end position="1145"/>
    </location>
</feature>
<dbReference type="PROSITE" id="PS50095">
    <property type="entry name" value="PLAT"/>
    <property type="match status" value="1"/>
</dbReference>
<dbReference type="InterPro" id="IPR022409">
    <property type="entry name" value="PKD/Chitinase_dom"/>
</dbReference>
<comment type="caution">
    <text evidence="13">Lacks conserved residue(s) required for the propagation of feature annotation.</text>
</comment>
<accession>R7UK20</accession>
<feature type="transmembrane region" description="Helical" evidence="15">
    <location>
        <begin position="3062"/>
        <end position="3079"/>
    </location>
</feature>
<dbReference type="Pfam" id="PF01477">
    <property type="entry name" value="PLAT"/>
    <property type="match status" value="1"/>
</dbReference>
<evidence type="ECO:0008006" key="23">
    <source>
        <dbReference type="Google" id="ProtNLM"/>
    </source>
</evidence>
<evidence type="ECO:0000259" key="18">
    <source>
        <dbReference type="PROSITE" id="PS50095"/>
    </source>
</evidence>
<dbReference type="PROSITE" id="PS51212">
    <property type="entry name" value="WSC"/>
    <property type="match status" value="1"/>
</dbReference>
<evidence type="ECO:0000256" key="15">
    <source>
        <dbReference type="SAM" id="Phobius"/>
    </source>
</evidence>
<reference evidence="21" key="3">
    <citation type="submission" date="2015-06" db="UniProtKB">
        <authorList>
            <consortium name="EnsemblMetazoa"/>
        </authorList>
    </citation>
    <scope>IDENTIFICATION</scope>
</reference>
<dbReference type="InterPro" id="IPR013122">
    <property type="entry name" value="PKD1_2_channel"/>
</dbReference>
<feature type="chain" id="PRO_5008788071" description="Polycystin-1" evidence="16">
    <location>
        <begin position="23"/>
        <end position="3672"/>
    </location>
</feature>
<protein>
    <recommendedName>
        <fullName evidence="23">Polycystin-1</fullName>
    </recommendedName>
</protein>
<dbReference type="InterPro" id="IPR046791">
    <property type="entry name" value="Polycystin_dom"/>
</dbReference>
<dbReference type="GO" id="GO:0005262">
    <property type="term" value="F:calcium channel activity"/>
    <property type="evidence" value="ECO:0007669"/>
    <property type="project" value="TreeGrafter"/>
</dbReference>
<dbReference type="InterPro" id="IPR003915">
    <property type="entry name" value="PKD_2"/>
</dbReference>
<evidence type="ECO:0000256" key="11">
    <source>
        <dbReference type="ARBA" id="ARBA00023273"/>
    </source>
</evidence>
<evidence type="ECO:0000259" key="19">
    <source>
        <dbReference type="PROSITE" id="PS51212"/>
    </source>
</evidence>
<keyword evidence="6 16" id="KW-0732">Signal</keyword>
<dbReference type="SUPFAM" id="SSF49723">
    <property type="entry name" value="Lipase/lipooxygenase domain (PLAT/LH2 domain)"/>
    <property type="match status" value="1"/>
</dbReference>
<dbReference type="EMBL" id="AMQN01007381">
    <property type="status" value="NOT_ANNOTATED_CDS"/>
    <property type="molecule type" value="Genomic_DNA"/>
</dbReference>
<evidence type="ECO:0000256" key="10">
    <source>
        <dbReference type="ARBA" id="ARBA00023180"/>
    </source>
</evidence>
<dbReference type="InterPro" id="IPR002889">
    <property type="entry name" value="WSC_carb-bd"/>
</dbReference>
<dbReference type="EMBL" id="KB300556">
    <property type="protein sequence ID" value="ELU06540.1"/>
    <property type="molecule type" value="Genomic_DNA"/>
</dbReference>
<dbReference type="InterPro" id="IPR046338">
    <property type="entry name" value="GAIN_dom_sf"/>
</dbReference>
<dbReference type="CDD" id="cd01752">
    <property type="entry name" value="PLAT_polycystin"/>
    <property type="match status" value="1"/>
</dbReference>
<evidence type="ECO:0000313" key="21">
    <source>
        <dbReference type="EnsemblMetazoa" id="CapteP185815"/>
    </source>
</evidence>
<dbReference type="EnsemblMetazoa" id="CapteT185815">
    <property type="protein sequence ID" value="CapteP185815"/>
    <property type="gene ID" value="CapteG185815"/>
</dbReference>
<evidence type="ECO:0000256" key="6">
    <source>
        <dbReference type="ARBA" id="ARBA00022729"/>
    </source>
</evidence>
<dbReference type="Gene3D" id="2.60.40.10">
    <property type="entry name" value="Immunoglobulins"/>
    <property type="match status" value="4"/>
</dbReference>
<keyword evidence="8" id="KW-0969">Cilium</keyword>
<keyword evidence="5 15" id="KW-0812">Transmembrane</keyword>
<reference evidence="20 22" key="2">
    <citation type="journal article" date="2013" name="Nature">
        <title>Insights into bilaterian evolution from three spiralian genomes.</title>
        <authorList>
            <person name="Simakov O."/>
            <person name="Marletaz F."/>
            <person name="Cho S.J."/>
            <person name="Edsinger-Gonzales E."/>
            <person name="Havlak P."/>
            <person name="Hellsten U."/>
            <person name="Kuo D.H."/>
            <person name="Larsson T."/>
            <person name="Lv J."/>
            <person name="Arendt D."/>
            <person name="Savage R."/>
            <person name="Osoegawa K."/>
            <person name="de Jong P."/>
            <person name="Grimwood J."/>
            <person name="Chapman J.A."/>
            <person name="Shapiro H."/>
            <person name="Aerts A."/>
            <person name="Otillar R.P."/>
            <person name="Terry A.Y."/>
            <person name="Boore J.L."/>
            <person name="Grigoriev I.V."/>
            <person name="Lindberg D.R."/>
            <person name="Seaver E.C."/>
            <person name="Weisblat D.A."/>
            <person name="Putnam N.H."/>
            <person name="Rokhsar D.S."/>
        </authorList>
    </citation>
    <scope>NUCLEOTIDE SEQUENCE</scope>
    <source>
        <strain evidence="20 22">I ESC-2004</strain>
    </source>
</reference>
<feature type="transmembrane region" description="Helical" evidence="15">
    <location>
        <begin position="2802"/>
        <end position="2823"/>
    </location>
</feature>
<evidence type="ECO:0000256" key="5">
    <source>
        <dbReference type="ARBA" id="ARBA00022692"/>
    </source>
</evidence>
<feature type="transmembrane region" description="Helical" evidence="15">
    <location>
        <begin position="3363"/>
        <end position="3381"/>
    </location>
</feature>
<evidence type="ECO:0000256" key="13">
    <source>
        <dbReference type="PROSITE-ProRule" id="PRU00152"/>
    </source>
</evidence>
<evidence type="ECO:0000256" key="9">
    <source>
        <dbReference type="ARBA" id="ARBA00023136"/>
    </source>
</evidence>
<dbReference type="Proteomes" id="UP000014760">
    <property type="component" value="Unassembled WGS sequence"/>
</dbReference>
<evidence type="ECO:0000256" key="1">
    <source>
        <dbReference type="ARBA" id="ARBA00004138"/>
    </source>
</evidence>
<feature type="domain" description="PKD" evidence="17">
    <location>
        <begin position="226"/>
        <end position="291"/>
    </location>
</feature>
<evidence type="ECO:0000256" key="7">
    <source>
        <dbReference type="ARBA" id="ARBA00022989"/>
    </source>
</evidence>
<feature type="transmembrane region" description="Helical" evidence="15">
    <location>
        <begin position="2760"/>
        <end position="2778"/>
    </location>
</feature>
<dbReference type="PANTHER" id="PTHR10877">
    <property type="entry name" value="POLYCYSTIN FAMILY MEMBER"/>
    <property type="match status" value="1"/>
</dbReference>
<feature type="domain" description="WSC" evidence="19">
    <location>
        <begin position="112"/>
        <end position="208"/>
    </location>
</feature>
<keyword evidence="7 15" id="KW-1133">Transmembrane helix</keyword>
<dbReference type="PANTHER" id="PTHR10877:SF150">
    <property type="entry name" value="REJ DOMAIN-CONTAINING PROTEIN"/>
    <property type="match status" value="1"/>
</dbReference>
<dbReference type="STRING" id="283909.R7UK20"/>
<feature type="transmembrane region" description="Helical" evidence="15">
    <location>
        <begin position="2922"/>
        <end position="2945"/>
    </location>
</feature>
<dbReference type="Pfam" id="PF01822">
    <property type="entry name" value="WSC"/>
    <property type="match status" value="1"/>
</dbReference>
<name>R7UK20_CAPTE</name>
<evidence type="ECO:0000313" key="20">
    <source>
        <dbReference type="EMBL" id="ELU06540.1"/>
    </source>
</evidence>
<dbReference type="InterPro" id="IPR002859">
    <property type="entry name" value="PKD/REJ-like"/>
</dbReference>
<feature type="transmembrane region" description="Helical" evidence="15">
    <location>
        <begin position="3514"/>
        <end position="3536"/>
    </location>
</feature>
<feature type="transmembrane region" description="Helical" evidence="15">
    <location>
        <begin position="2957"/>
        <end position="2983"/>
    </location>
</feature>
<dbReference type="OMA" id="CELPWWF"/>
<dbReference type="GO" id="GO:0005886">
    <property type="term" value="C:plasma membrane"/>
    <property type="evidence" value="ECO:0007669"/>
    <property type="project" value="UniProtKB-SubCell"/>
</dbReference>
<dbReference type="InterPro" id="IPR035986">
    <property type="entry name" value="PKD_dom_sf"/>
</dbReference>
<comment type="subcellular location">
    <subcellularLocation>
        <location evidence="2">Cell membrane</location>
        <topology evidence="2">Multi-pass membrane protein</topology>
    </subcellularLocation>
    <subcellularLocation>
        <location evidence="1">Cell projection</location>
        <location evidence="1">Cilium</location>
    </subcellularLocation>
</comment>
<feature type="region of interest" description="Disordered" evidence="14">
    <location>
        <begin position="3653"/>
        <end position="3672"/>
    </location>
</feature>
<dbReference type="Pfam" id="PF01825">
    <property type="entry name" value="GPS"/>
    <property type="match status" value="1"/>
</dbReference>
<keyword evidence="22" id="KW-1185">Reference proteome</keyword>
<dbReference type="InterPro" id="IPR001024">
    <property type="entry name" value="PLAT/LH2_dom"/>
</dbReference>
<feature type="transmembrane region" description="Helical" evidence="15">
    <location>
        <begin position="2552"/>
        <end position="2570"/>
    </location>
</feature>
<dbReference type="Pfam" id="PF08016">
    <property type="entry name" value="PKD_channel"/>
    <property type="match status" value="1"/>
</dbReference>
<dbReference type="FunFam" id="2.60.60.20:FF:000022">
    <property type="entry name" value="Uncharacterized protein"/>
    <property type="match status" value="1"/>
</dbReference>
<dbReference type="CDD" id="cd00146">
    <property type="entry name" value="PKD"/>
    <property type="match status" value="3"/>
</dbReference>
<dbReference type="InterPro" id="IPR013783">
    <property type="entry name" value="Ig-like_fold"/>
</dbReference>
<dbReference type="Gene3D" id="2.60.220.50">
    <property type="match status" value="1"/>
</dbReference>
<evidence type="ECO:0000313" key="22">
    <source>
        <dbReference type="Proteomes" id="UP000014760"/>
    </source>
</evidence>
<dbReference type="InterPro" id="IPR051223">
    <property type="entry name" value="Polycystin"/>
</dbReference>
<evidence type="ECO:0000256" key="12">
    <source>
        <dbReference type="PIRSR" id="PIRSR603915-2"/>
    </source>
</evidence>
<keyword evidence="4" id="KW-1003">Cell membrane</keyword>
<feature type="domain" description="PKD" evidence="17">
    <location>
        <begin position="905"/>
        <end position="968"/>
    </location>
</feature>
<organism evidence="20">
    <name type="scientific">Capitella teleta</name>
    <name type="common">Polychaete worm</name>
    <dbReference type="NCBI Taxonomy" id="283909"/>
    <lineage>
        <taxon>Eukaryota</taxon>
        <taxon>Metazoa</taxon>
        <taxon>Spiralia</taxon>
        <taxon>Lophotrochozoa</taxon>
        <taxon>Annelida</taxon>
        <taxon>Polychaeta</taxon>
        <taxon>Sedentaria</taxon>
        <taxon>Scolecida</taxon>
        <taxon>Capitellidae</taxon>
        <taxon>Capitella</taxon>
    </lineage>
</organism>
<comment type="similarity">
    <text evidence="3">Belongs to the polycystin family.</text>
</comment>
<dbReference type="SMART" id="SM00308">
    <property type="entry name" value="LH2"/>
    <property type="match status" value="1"/>
</dbReference>
<dbReference type="SMART" id="SM00321">
    <property type="entry name" value="WSC"/>
    <property type="match status" value="1"/>
</dbReference>
<dbReference type="GO" id="GO:0005929">
    <property type="term" value="C:cilium"/>
    <property type="evidence" value="ECO:0007669"/>
    <property type="project" value="UniProtKB-SubCell"/>
</dbReference>
<dbReference type="Gene3D" id="1.10.287.70">
    <property type="match status" value="1"/>
</dbReference>
<dbReference type="GO" id="GO:0050982">
    <property type="term" value="P:detection of mechanical stimulus"/>
    <property type="evidence" value="ECO:0007669"/>
    <property type="project" value="TreeGrafter"/>
</dbReference>
<keyword evidence="10" id="KW-0325">Glycoprotein</keyword>